<dbReference type="EMBL" id="JAULUE010002061">
    <property type="protein sequence ID" value="KAK5883893.1"/>
    <property type="molecule type" value="Genomic_DNA"/>
</dbReference>
<comment type="function">
    <text evidence="1">Important for normal spermatogenesis and male fertility. Specifically required for progression to the post-meiotic stages of spermatocyte development. Seems to be necessary for normal expression levels of a number of testis-expressed gene transcripts, although its role in this process is unclear.</text>
</comment>
<dbReference type="GO" id="GO:0005829">
    <property type="term" value="C:cytosol"/>
    <property type="evidence" value="ECO:0007669"/>
    <property type="project" value="UniProtKB-SubCell"/>
</dbReference>
<feature type="region of interest" description="Disordered" evidence="8">
    <location>
        <begin position="370"/>
        <end position="391"/>
    </location>
</feature>
<feature type="compositionally biased region" description="Basic and acidic residues" evidence="8">
    <location>
        <begin position="37"/>
        <end position="50"/>
    </location>
</feature>
<feature type="compositionally biased region" description="Low complexity" evidence="8">
    <location>
        <begin position="1001"/>
        <end position="1018"/>
    </location>
</feature>
<keyword evidence="4" id="KW-0963">Cytoplasm</keyword>
<feature type="compositionally biased region" description="Polar residues" evidence="8">
    <location>
        <begin position="656"/>
        <end position="666"/>
    </location>
</feature>
<keyword evidence="11" id="KW-1185">Reference proteome</keyword>
<reference evidence="10 11" key="1">
    <citation type="journal article" date="2023" name="Mol. Biol. Evol.">
        <title>Genomics of Secondarily Temperate Adaptation in the Only Non-Antarctic Icefish.</title>
        <authorList>
            <person name="Rivera-Colon A.G."/>
            <person name="Rayamajhi N."/>
            <person name="Minhas B.F."/>
            <person name="Madrigal G."/>
            <person name="Bilyk K.T."/>
            <person name="Yoon V."/>
            <person name="Hune M."/>
            <person name="Gregory S."/>
            <person name="Cheng C.H.C."/>
            <person name="Catchen J.M."/>
        </authorList>
    </citation>
    <scope>NUCLEOTIDE SEQUENCE [LARGE SCALE GENOMIC DNA]</scope>
    <source>
        <strain evidence="10">JC2023a</strain>
    </source>
</reference>
<feature type="region of interest" description="Disordered" evidence="8">
    <location>
        <begin position="27"/>
        <end position="104"/>
    </location>
</feature>
<evidence type="ECO:0000313" key="11">
    <source>
        <dbReference type="Proteomes" id="UP001335648"/>
    </source>
</evidence>
<dbReference type="GO" id="GO:0030154">
    <property type="term" value="P:cell differentiation"/>
    <property type="evidence" value="ECO:0007669"/>
    <property type="project" value="UniProtKB-KW"/>
</dbReference>
<dbReference type="InterPro" id="IPR038952">
    <property type="entry name" value="TOPAZ1"/>
</dbReference>
<feature type="region of interest" description="Disordered" evidence="8">
    <location>
        <begin position="412"/>
        <end position="463"/>
    </location>
</feature>
<comment type="subcellular location">
    <subcellularLocation>
        <location evidence="2">Cytoplasm</location>
        <location evidence="2">Cytosol</location>
    </subcellularLocation>
</comment>
<dbReference type="PANTHER" id="PTHR35671:SF1">
    <property type="entry name" value="PROTEIN TOPAZ1"/>
    <property type="match status" value="1"/>
</dbReference>
<comment type="caution">
    <text evidence="10">The sequence shown here is derived from an EMBL/GenBank/DDBJ whole genome shotgun (WGS) entry which is preliminary data.</text>
</comment>
<dbReference type="PANTHER" id="PTHR35671">
    <property type="entry name" value="PROTEIN TOPAZ1"/>
    <property type="match status" value="1"/>
</dbReference>
<feature type="region of interest" description="Disordered" evidence="8">
    <location>
        <begin position="1104"/>
        <end position="1148"/>
    </location>
</feature>
<protein>
    <recommendedName>
        <fullName evidence="3">Protein TOPAZ1</fullName>
    </recommendedName>
    <alternativeName>
        <fullName evidence="7">Testis- and ovary-specific PAZ domain-containing protein 1</fullName>
    </alternativeName>
</protein>
<feature type="domain" description="Protein TOPAZ1" evidence="9">
    <location>
        <begin position="1395"/>
        <end position="1566"/>
    </location>
</feature>
<gene>
    <name evidence="10" type="ORF">CesoFtcFv8_020170</name>
</gene>
<feature type="compositionally biased region" description="Polar residues" evidence="8">
    <location>
        <begin position="51"/>
        <end position="73"/>
    </location>
</feature>
<evidence type="ECO:0000256" key="7">
    <source>
        <dbReference type="ARBA" id="ARBA00031943"/>
    </source>
</evidence>
<evidence type="ECO:0000256" key="5">
    <source>
        <dbReference type="ARBA" id="ARBA00022782"/>
    </source>
</evidence>
<evidence type="ECO:0000256" key="2">
    <source>
        <dbReference type="ARBA" id="ARBA00004514"/>
    </source>
</evidence>
<feature type="compositionally biased region" description="Basic and acidic residues" evidence="8">
    <location>
        <begin position="907"/>
        <end position="931"/>
    </location>
</feature>
<feature type="compositionally biased region" description="Basic and acidic residues" evidence="8">
    <location>
        <begin position="876"/>
        <end position="888"/>
    </location>
</feature>
<dbReference type="Pfam" id="PF14669">
    <property type="entry name" value="Asp_Glu_race_2"/>
    <property type="match status" value="1"/>
</dbReference>
<feature type="compositionally biased region" description="Polar residues" evidence="8">
    <location>
        <begin position="1108"/>
        <end position="1118"/>
    </location>
</feature>
<evidence type="ECO:0000256" key="4">
    <source>
        <dbReference type="ARBA" id="ARBA00022490"/>
    </source>
</evidence>
<dbReference type="InterPro" id="IPR029435">
    <property type="entry name" value="TOPAZ1_dom"/>
</dbReference>
<keyword evidence="5" id="KW-0221">Differentiation</keyword>
<dbReference type="Proteomes" id="UP001335648">
    <property type="component" value="Unassembled WGS sequence"/>
</dbReference>
<feature type="compositionally biased region" description="Polar residues" evidence="8">
    <location>
        <begin position="1126"/>
        <end position="1148"/>
    </location>
</feature>
<feature type="region of interest" description="Disordered" evidence="8">
    <location>
        <begin position="180"/>
        <end position="205"/>
    </location>
</feature>
<feature type="region of interest" description="Disordered" evidence="8">
    <location>
        <begin position="592"/>
        <end position="729"/>
    </location>
</feature>
<feature type="compositionally biased region" description="Basic residues" evidence="8">
    <location>
        <begin position="377"/>
        <end position="391"/>
    </location>
</feature>
<organism evidence="10 11">
    <name type="scientific">Champsocephalus esox</name>
    <name type="common">pike icefish</name>
    <dbReference type="NCBI Taxonomy" id="159716"/>
    <lineage>
        <taxon>Eukaryota</taxon>
        <taxon>Metazoa</taxon>
        <taxon>Chordata</taxon>
        <taxon>Craniata</taxon>
        <taxon>Vertebrata</taxon>
        <taxon>Euteleostomi</taxon>
        <taxon>Actinopterygii</taxon>
        <taxon>Neopterygii</taxon>
        <taxon>Teleostei</taxon>
        <taxon>Neoteleostei</taxon>
        <taxon>Acanthomorphata</taxon>
        <taxon>Eupercaria</taxon>
        <taxon>Perciformes</taxon>
        <taxon>Notothenioidei</taxon>
        <taxon>Channichthyidae</taxon>
        <taxon>Champsocephalus</taxon>
    </lineage>
</organism>
<accession>A0AAN8BFK4</accession>
<sequence length="1785" mass="196745">MLPSSSRKKLNRTALTNFSLTLVPRSRRNLQNNFATEKPEENKLVPEPKDSNSFQNNNASVPSSLTSPANVTKTIEGEPEEPCVGTQKSKWRSKGDGSAHVIDQEGPCTRGKFQKCKPNTRSKSKHGVRTLKELCNLRLKFTWCDCTAADRKEVVQPKRGKMSCKKDLINEATTSKKSGVVKSGRCNSTQGGVNGKTRVGRRARDSGCKEKAKSAWCDPDPAAAQTGTRCSITAELSNDDEITLPSPARLPGSDGSLGKAAKSSVCSLCGDCKYISRHHTTLGEHWQKSSSCGPEHPTVKVENNKKSTATSKKIIIWIDQYPKVMLCDIAKKREMRAGFSFEPGCLGHNKQEIKESVSAKEVQSVCRALSPTEHQSHRTNAKTVSSHKRCHSLKSKSSTTCSASSSLRELTQEGQCRTRIHGRDVEEDPSSRSNLVGEEIHRDKRLKLGHGVKDGTLPSTPDFENVTYKDQAETDSVDKEMSVVSRACVERAVCDSSCFGPAEKENNVHNRPCDEKDNPTNTEAAEMSSEVFSETNEVEMEELDSFTCQRARPYIRNIQYSCARTFMSWPFPNSRLIPKPHTTDCQAEPIDLSARNNSNAPSDQIEPGISSKWTNDELPHSEASSITAHHVSIQKEDKREENGESILKERNRQTHDNVSSLSTEITSHLMEAEEPSLSLDKAAFSNPSQRGKETQTDIVLAASSPVDRPEPDSSTLTPSPSALGLSDCETANTLSPMSSLFSHSGPSSLPATPSSLTLSSFRLKEVEAVESAYSACTSSTPKCMVKAGYKEVFTCEESQITSWTSPSAPSHNSDSFDSCQSSLLLPQVEQESDEELLTHETDSNVIMLPQILSPINSPQGKSRKSLLPPQSQDCPGDAKEDQHMDSSKRQVLPECHMPEIVNCNNENSKDDLEHNRKDLKGVSKATPKEVESSPYNNEDVEDANEEESQDETDNKDDVEQGNNKSDQVPSEAKRKASITSGALTEPCSSPSCDEDDDGSLSDEGQPSPIGEEGSSPSEVAGSDGDKSVEEDTQPSVLDDITAYEQDILLVDMIQDDFELFEKLPQERVLKLGPTRVTAAPKHRPVGVVKTLTPRIDGASLEFKEESSSVDTYDGSTDVTEQESRTWRPQCSRNPAPTQSSTWPSTEYTSLPDANNNLVNRVLERSQPIQTVKSLQNNFPPLMTAIIGPLIKNPPNMTEVRCHKSKSYCRQYFSDSLFCRFKICHFQHVPKAGDEKLCIETVTRFAKKPMCLQKAGAVYTGYYQNNPPGTYFSMPVLLTLLWALLKAGMVSEVFSVLNVSLAHKIVPGPEFLLALFNIVKEKSLTSVVPDLRELTNKMASAGLVLNLNSFDSVKDTPEFQQTVNPNSLVSVPGNHKVSQSAPSPECLNLDDSIVEIELCAKQEDWRKMGNVFRSICQMSKHPHQLGRISGRIATALLSESKDKLSLPFATFAESVCQGEDDLVGSFLGRIGVSLMLRYHKTQQWSKGRRVVDVLSISKVNYSKLKGLFGNENGASRCSLVTVAAELLLLSGSVEGALNTLRENKWFLGSSLWPCDPADLESRSRVLMRLAGETSHRDTLEVLCNLPGLRELNDTVGIPKYDPLFNSHLQVCVDRQILPVASDTVDFMLSKKLSVDPLLLQTLLNKLGKQNLWPRARRAFSHSLSSGYYPEVSTGFLALMVPCSLGEVELALCLEMFVTVSATDIFHLSETSTSCLSITLKRTQNCESEYLSAGSRLLSAACRPLPKLVVHYTAVNSSQDQVFTLDVFSARSWLRHNHLWANEVWTR</sequence>
<evidence type="ECO:0000256" key="8">
    <source>
        <dbReference type="SAM" id="MobiDB-lite"/>
    </source>
</evidence>
<name>A0AAN8BFK4_9TELE</name>
<evidence type="ECO:0000256" key="6">
    <source>
        <dbReference type="ARBA" id="ARBA00022871"/>
    </source>
</evidence>
<evidence type="ECO:0000313" key="10">
    <source>
        <dbReference type="EMBL" id="KAK5883893.1"/>
    </source>
</evidence>
<evidence type="ECO:0000256" key="1">
    <source>
        <dbReference type="ARBA" id="ARBA00002132"/>
    </source>
</evidence>
<evidence type="ECO:0000256" key="3">
    <source>
        <dbReference type="ARBA" id="ARBA00016464"/>
    </source>
</evidence>
<proteinExistence type="predicted"/>
<dbReference type="GO" id="GO:0048137">
    <property type="term" value="P:spermatocyte division"/>
    <property type="evidence" value="ECO:0007669"/>
    <property type="project" value="TreeGrafter"/>
</dbReference>
<feature type="compositionally biased region" description="Acidic residues" evidence="8">
    <location>
        <begin position="938"/>
        <end position="956"/>
    </location>
</feature>
<feature type="region of interest" description="Disordered" evidence="8">
    <location>
        <begin position="853"/>
        <end position="1037"/>
    </location>
</feature>
<evidence type="ECO:0000259" key="9">
    <source>
        <dbReference type="Pfam" id="PF14669"/>
    </source>
</evidence>
<feature type="compositionally biased region" description="Basic and acidic residues" evidence="8">
    <location>
        <begin position="633"/>
        <end position="655"/>
    </location>
</feature>
<keyword evidence="6" id="KW-0744">Spermatogenesis</keyword>